<sequence>MTLRTVVSGQTCLLTDAGGNVTDTGGFFVADTRHLSRWVLTVHGRALRALSSSTDEVVLAPPTVRNENPPFVLRRGQLLGSGVLVEELTLTSFVSAPQTVRVALSVEADFSDQFELRSSRLFDKSDADRSVSATDSAVVFSYSRRGFSRSTQLTTSPPARLSADGAQWTVTLPPQGSVTLRATVSASSAGTVALAPVPASARGDDLDRCVAQGLADLDSLRIAAADLVADLPSGTVVPAAGAPWFLTLFGRDSLLTSLFALPYRPELAEGTLRVLAATQGRNHDPAHLEEPGKILHEMRQGELATLGEVPYGRYYGTVDATPLFLVLLAAHFDLTGDELLAKDLEPAARAAIGWMLDDGGMLATGYLRYRTDGAGLVHQCWKDSADSIVFADGTAASGPIAVSEAQAYAYRALRGTAELARRAWGDPDWAASLDQRADLLQQVFSADFRLPNAFVALALDGGDRQVDALASNAGHVLWSGILDDSWAALVADRLVADDFFSGWGIRTLAAGQPPYHPLSYHRGGVWPHDTALAVAGLARVGHTDAAARVASGLVAAAAAAGGRLPEVLTGLDRKPGQPPVPYPHSCSPQAWAAAAPLLLRTVLTYSDGSHAASRSK</sequence>
<dbReference type="InterPro" id="IPR032856">
    <property type="entry name" value="GDE_N_bis"/>
</dbReference>
<dbReference type="OrthoDB" id="9759959at2"/>
<comment type="caution">
    <text evidence="3">The sequence shown here is derived from an EMBL/GenBank/DDBJ whole genome shotgun (WGS) entry which is preliminary data.</text>
</comment>
<dbReference type="AlphaFoldDB" id="A0A3D9ZXF5"/>
<evidence type="ECO:0000259" key="1">
    <source>
        <dbReference type="Pfam" id="PF14742"/>
    </source>
</evidence>
<dbReference type="Gene3D" id="1.50.10.10">
    <property type="match status" value="1"/>
</dbReference>
<dbReference type="GO" id="GO:0005975">
    <property type="term" value="P:carbohydrate metabolic process"/>
    <property type="evidence" value="ECO:0007669"/>
    <property type="project" value="InterPro"/>
</dbReference>
<reference evidence="3 4" key="1">
    <citation type="submission" date="2018-08" db="EMBL/GenBank/DDBJ databases">
        <title>Sequencing the genomes of 1000 actinobacteria strains.</title>
        <authorList>
            <person name="Klenk H.-P."/>
        </authorList>
    </citation>
    <scope>NUCLEOTIDE SEQUENCE [LARGE SCALE GENOMIC DNA]</scope>
    <source>
        <strain evidence="3 4">DSM 44099</strain>
    </source>
</reference>
<dbReference type="SUPFAM" id="SSF48208">
    <property type="entry name" value="Six-hairpin glycosidases"/>
    <property type="match status" value="1"/>
</dbReference>
<keyword evidence="4" id="KW-1185">Reference proteome</keyword>
<evidence type="ECO:0000259" key="2">
    <source>
        <dbReference type="Pfam" id="PF22422"/>
    </source>
</evidence>
<gene>
    <name evidence="3" type="ORF">DFJ67_7787</name>
</gene>
<accession>A0A3D9ZXF5</accession>
<dbReference type="Pfam" id="PF22422">
    <property type="entry name" value="MGH1-like_GH"/>
    <property type="match status" value="1"/>
</dbReference>
<evidence type="ECO:0000313" key="4">
    <source>
        <dbReference type="Proteomes" id="UP000256913"/>
    </source>
</evidence>
<feature type="domain" description="Putative glycogen debranching enzyme N-terminal" evidence="1">
    <location>
        <begin position="7"/>
        <end position="181"/>
    </location>
</feature>
<dbReference type="Pfam" id="PF14742">
    <property type="entry name" value="GDE_N_bis"/>
    <property type="match status" value="1"/>
</dbReference>
<dbReference type="RefSeq" id="WP_116074130.1">
    <property type="nucleotide sequence ID" value="NZ_BONB01000055.1"/>
</dbReference>
<proteinExistence type="predicted"/>
<dbReference type="Proteomes" id="UP000256913">
    <property type="component" value="Unassembled WGS sequence"/>
</dbReference>
<name>A0A3D9ZXF5_9ACTN</name>
<dbReference type="InterPro" id="IPR012341">
    <property type="entry name" value="6hp_glycosidase-like_sf"/>
</dbReference>
<feature type="domain" description="Mannosylglycerate hydrolase MGH1-like glycoside hydrolase" evidence="2">
    <location>
        <begin position="405"/>
        <end position="559"/>
    </location>
</feature>
<dbReference type="InterPro" id="IPR008928">
    <property type="entry name" value="6-hairpin_glycosidase_sf"/>
</dbReference>
<protein>
    <submittedName>
        <fullName evidence="3">Glycogen debranching enzyme</fullName>
    </submittedName>
</protein>
<dbReference type="InterPro" id="IPR054491">
    <property type="entry name" value="MGH1-like_GH"/>
</dbReference>
<dbReference type="EMBL" id="QUMQ01000001">
    <property type="protein sequence ID" value="REG01700.1"/>
    <property type="molecule type" value="Genomic_DNA"/>
</dbReference>
<evidence type="ECO:0000313" key="3">
    <source>
        <dbReference type="EMBL" id="REG01700.1"/>
    </source>
</evidence>
<organism evidence="3 4">
    <name type="scientific">Asanoa ferruginea</name>
    <dbReference type="NCBI Taxonomy" id="53367"/>
    <lineage>
        <taxon>Bacteria</taxon>
        <taxon>Bacillati</taxon>
        <taxon>Actinomycetota</taxon>
        <taxon>Actinomycetes</taxon>
        <taxon>Micromonosporales</taxon>
        <taxon>Micromonosporaceae</taxon>
        <taxon>Asanoa</taxon>
    </lineage>
</organism>